<feature type="region of interest" description="Disordered" evidence="1">
    <location>
        <begin position="354"/>
        <end position="402"/>
    </location>
</feature>
<organism evidence="2 3">
    <name type="scientific">Phellinidium pouzarii</name>
    <dbReference type="NCBI Taxonomy" id="167371"/>
    <lineage>
        <taxon>Eukaryota</taxon>
        <taxon>Fungi</taxon>
        <taxon>Dikarya</taxon>
        <taxon>Basidiomycota</taxon>
        <taxon>Agaricomycotina</taxon>
        <taxon>Agaricomycetes</taxon>
        <taxon>Hymenochaetales</taxon>
        <taxon>Hymenochaetaceae</taxon>
        <taxon>Phellinidium</taxon>
    </lineage>
</organism>
<keyword evidence="3" id="KW-1185">Reference proteome</keyword>
<evidence type="ECO:0000256" key="1">
    <source>
        <dbReference type="SAM" id="MobiDB-lite"/>
    </source>
</evidence>
<dbReference type="EMBL" id="SGPK01000224">
    <property type="protein sequence ID" value="THH05982.1"/>
    <property type="molecule type" value="Genomic_DNA"/>
</dbReference>
<gene>
    <name evidence="2" type="ORF">EW145_g4398</name>
</gene>
<accession>A0A4S4L3M2</accession>
<feature type="compositionally biased region" description="Low complexity" evidence="1">
    <location>
        <begin position="297"/>
        <end position="312"/>
    </location>
</feature>
<feature type="region of interest" description="Disordered" evidence="1">
    <location>
        <begin position="297"/>
        <end position="318"/>
    </location>
</feature>
<evidence type="ECO:0000313" key="2">
    <source>
        <dbReference type="EMBL" id="THH05982.1"/>
    </source>
</evidence>
<evidence type="ECO:0000313" key="3">
    <source>
        <dbReference type="Proteomes" id="UP000308199"/>
    </source>
</evidence>
<reference evidence="2 3" key="1">
    <citation type="submission" date="2019-02" db="EMBL/GenBank/DDBJ databases">
        <title>Genome sequencing of the rare red list fungi Phellinidium pouzarii.</title>
        <authorList>
            <person name="Buettner E."/>
            <person name="Kellner H."/>
        </authorList>
    </citation>
    <scope>NUCLEOTIDE SEQUENCE [LARGE SCALE GENOMIC DNA]</scope>
    <source>
        <strain evidence="2 3">DSM 108285</strain>
    </source>
</reference>
<proteinExistence type="predicted"/>
<sequence>MRLGLHRRVKSDSSLDSLRSLSTSTLSYDSRSPTAHFAHTNLTTEDISSLLSRMACLEAELNEVTSCTPSSKQRASFSKFCFPSSRVLLQKSTTMQRPLSPCVCEKSKSGLLKPRMLVPSMKTIVEKPTSPGTMDDLGVTLLLGIDNSVHDTSKSSEKMLCIPCVSDSRTPEHYIALLDIAVNARKESRCLRKIVKFWKNFAIQNYTSGLYKADIPLTPSPSDISETGLSEVLSFSREERMKDLMAKRGTVFPIVDEEHMQPYDQELTASKELPKLPLKPDQSDSLISLSSISTSWGHSSSASPEMSSEMSSLDASDDEQTLIEHKIDVMSEPSTPPKKPFHFAKKTVALTSPEQIHPASSLSPSPTVSHLPATNLSSLLSSPQPSRKPLEHHHNRYTKPIPASLDMRISNIPFASVRSKRRMYESLETSTAHASHTLLSSTTGLSQRPLPVTCIKSESLFEKPPSHSSSRVQHDTKSYTSKLIPKNSGKIGCGRSGPKLKSLALPQARRNVVPSSLYSVRTPPATATNGISCIGFTMPIQGVHGLPAR</sequence>
<dbReference type="AlphaFoldDB" id="A0A4S4L3M2"/>
<dbReference type="Proteomes" id="UP000308199">
    <property type="component" value="Unassembled WGS sequence"/>
</dbReference>
<name>A0A4S4L3M2_9AGAM</name>
<comment type="caution">
    <text evidence="2">The sequence shown here is derived from an EMBL/GenBank/DDBJ whole genome shotgun (WGS) entry which is preliminary data.</text>
</comment>
<dbReference type="OrthoDB" id="2798624at2759"/>
<protein>
    <submittedName>
        <fullName evidence="2">Uncharacterized protein</fullName>
    </submittedName>
</protein>
<feature type="compositionally biased region" description="Polar residues" evidence="1">
    <location>
        <begin position="354"/>
        <end position="375"/>
    </location>
</feature>